<comment type="caution">
    <text evidence="1">The sequence shown here is derived from an EMBL/GenBank/DDBJ whole genome shotgun (WGS) entry which is preliminary data.</text>
</comment>
<dbReference type="AlphaFoldDB" id="A0A1Y1QL82"/>
<evidence type="ECO:0000313" key="2">
    <source>
        <dbReference type="Proteomes" id="UP000192491"/>
    </source>
</evidence>
<proteinExistence type="predicted"/>
<gene>
    <name evidence="1" type="ORF">BWK73_25430</name>
</gene>
<evidence type="ECO:0000313" key="1">
    <source>
        <dbReference type="EMBL" id="OQX08413.1"/>
    </source>
</evidence>
<sequence>MRKIALILELVILLVAVGGGIYKYAPDFFPDVARGVVRISPNNTPGIPTDGCPPLLKGCTCAIALDGKPEPVPPAHLKFMLSSDCIAY</sequence>
<accession>A0A1Y1QL82</accession>
<dbReference type="Proteomes" id="UP000192491">
    <property type="component" value="Unassembled WGS sequence"/>
</dbReference>
<protein>
    <submittedName>
        <fullName evidence="1">Uncharacterized protein</fullName>
    </submittedName>
</protein>
<organism evidence="1 2">
    <name type="scientific">Thiothrix lacustris</name>
    <dbReference type="NCBI Taxonomy" id="525917"/>
    <lineage>
        <taxon>Bacteria</taxon>
        <taxon>Pseudomonadati</taxon>
        <taxon>Pseudomonadota</taxon>
        <taxon>Gammaproteobacteria</taxon>
        <taxon>Thiotrichales</taxon>
        <taxon>Thiotrichaceae</taxon>
        <taxon>Thiothrix</taxon>
    </lineage>
</organism>
<name>A0A1Y1QL82_9GAMM</name>
<dbReference type="EMBL" id="MTEJ01000175">
    <property type="protein sequence ID" value="OQX08413.1"/>
    <property type="molecule type" value="Genomic_DNA"/>
</dbReference>
<reference evidence="1 2" key="1">
    <citation type="submission" date="2017-01" db="EMBL/GenBank/DDBJ databases">
        <title>Novel large sulfur bacteria in the metagenomes of groundwater-fed chemosynthetic microbial mats in the Lake Huron basin.</title>
        <authorList>
            <person name="Sharrar A.M."/>
            <person name="Flood B.E."/>
            <person name="Bailey J.V."/>
            <person name="Jones D.S."/>
            <person name="Biddanda B."/>
            <person name="Ruberg S.A."/>
            <person name="Marcus D.N."/>
            <person name="Dick G.J."/>
        </authorList>
    </citation>
    <scope>NUCLEOTIDE SEQUENCE [LARGE SCALE GENOMIC DNA]</scope>
    <source>
        <strain evidence="1">A8</strain>
    </source>
</reference>